<evidence type="ECO:0000313" key="1">
    <source>
        <dbReference type="EMBL" id="RUP51401.1"/>
    </source>
</evidence>
<dbReference type="OrthoDB" id="2345088at2759"/>
<dbReference type="Proteomes" id="UP000268093">
    <property type="component" value="Unassembled WGS sequence"/>
</dbReference>
<comment type="caution">
    <text evidence="1">The sequence shown here is derived from an EMBL/GenBank/DDBJ whole genome shotgun (WGS) entry which is preliminary data.</text>
</comment>
<feature type="non-terminal residue" evidence="1">
    <location>
        <position position="1"/>
    </location>
</feature>
<protein>
    <submittedName>
        <fullName evidence="1">Uncharacterized protein</fullName>
    </submittedName>
</protein>
<proteinExistence type="predicted"/>
<reference evidence="1 2" key="1">
    <citation type="journal article" date="2018" name="New Phytol.">
        <title>Phylogenomics of Endogonaceae and evolution of mycorrhizas within Mucoromycota.</title>
        <authorList>
            <person name="Chang Y."/>
            <person name="Desiro A."/>
            <person name="Na H."/>
            <person name="Sandor L."/>
            <person name="Lipzen A."/>
            <person name="Clum A."/>
            <person name="Barry K."/>
            <person name="Grigoriev I.V."/>
            <person name="Martin F.M."/>
            <person name="Stajich J.E."/>
            <person name="Smith M.E."/>
            <person name="Bonito G."/>
            <person name="Spatafora J.W."/>
        </authorList>
    </citation>
    <scope>NUCLEOTIDE SEQUENCE [LARGE SCALE GENOMIC DNA]</scope>
    <source>
        <strain evidence="1 2">GMNB39</strain>
    </source>
</reference>
<keyword evidence="2" id="KW-1185">Reference proteome</keyword>
<sequence length="201" mass="22939">NNGHLGQRHEICSVYAEHPLGDLIDLRLCSPFLRKLPRSAAGLYFSEMDTTTESLIPTGVHDFLVQFFSQNLTGTDWQRKVDNLQFQDLDDFLSEVPYRNSAIETTHLNTFVHPCLDNALWYIADLHYEYGEVPSKNHVNSNRADGIGFMTNEDKFQLAYVEGSRPAAKDEKEIADATKIAHNLKNMFTKTLRIEGGYQRI</sequence>
<dbReference type="AlphaFoldDB" id="A0A433DKT2"/>
<evidence type="ECO:0000313" key="2">
    <source>
        <dbReference type="Proteomes" id="UP000268093"/>
    </source>
</evidence>
<gene>
    <name evidence="1" type="ORF">BC936DRAFT_148385</name>
</gene>
<dbReference type="EMBL" id="RBNI01000754">
    <property type="protein sequence ID" value="RUP51401.1"/>
    <property type="molecule type" value="Genomic_DNA"/>
</dbReference>
<organism evidence="1 2">
    <name type="scientific">Jimgerdemannia flammicorona</name>
    <dbReference type="NCBI Taxonomy" id="994334"/>
    <lineage>
        <taxon>Eukaryota</taxon>
        <taxon>Fungi</taxon>
        <taxon>Fungi incertae sedis</taxon>
        <taxon>Mucoromycota</taxon>
        <taxon>Mucoromycotina</taxon>
        <taxon>Endogonomycetes</taxon>
        <taxon>Endogonales</taxon>
        <taxon>Endogonaceae</taxon>
        <taxon>Jimgerdemannia</taxon>
    </lineage>
</organism>
<accession>A0A433DKT2</accession>
<name>A0A433DKT2_9FUNG</name>